<evidence type="ECO:0000313" key="1">
    <source>
        <dbReference type="EMBL" id="MFC3458767.1"/>
    </source>
</evidence>
<accession>A0ABV7PM26</accession>
<proteinExistence type="predicted"/>
<dbReference type="Proteomes" id="UP001595665">
    <property type="component" value="Unassembled WGS sequence"/>
</dbReference>
<keyword evidence="2" id="KW-1185">Reference proteome</keyword>
<protein>
    <recommendedName>
        <fullName evidence="3">Alpha/beta hydrolase</fullName>
    </recommendedName>
</protein>
<evidence type="ECO:0000313" key="2">
    <source>
        <dbReference type="Proteomes" id="UP001595665"/>
    </source>
</evidence>
<comment type="caution">
    <text evidence="1">The sequence shown here is derived from an EMBL/GenBank/DDBJ whole genome shotgun (WGS) entry which is preliminary data.</text>
</comment>
<dbReference type="RefSeq" id="WP_379735240.1">
    <property type="nucleotide sequence ID" value="NZ_JBHRVV010000001.1"/>
</dbReference>
<sequence>MTASTRTSAPLVLASVQAGRNTASEVVQAKAPWREALLEAYRRRNAVLDAIFYDIGVVTPAEAASVAPWLAREGALLIVPPSGAGSLRICPDIEDFARNGGIQTRILAVAGVGSSALGTAAFARNVADAFGEPVAALVSGYGLADMLTEAAGGWFWFGTLNRLRHQYEGIDELARGNAWELDTMEAMNPARTSLDTRTLYRVLTDRRFRFGLLVGHSKGNLVISEALYALRDEHQDEELGDLAIVTISAAIAMPPRYRRIIDVMGEVDWFGVMNSNAAISIEYRPRNAWHYTNTDLDWHLPVREVMSALRRKPGIALGQ</sequence>
<dbReference type="EMBL" id="JBHRVV010000001">
    <property type="protein sequence ID" value="MFC3458767.1"/>
    <property type="molecule type" value="Genomic_DNA"/>
</dbReference>
<gene>
    <name evidence="1" type="ORF">ACFOPH_11005</name>
</gene>
<organism evidence="1 2">
    <name type="scientific">Massilia haematophila</name>
    <dbReference type="NCBI Taxonomy" id="457923"/>
    <lineage>
        <taxon>Bacteria</taxon>
        <taxon>Pseudomonadati</taxon>
        <taxon>Pseudomonadota</taxon>
        <taxon>Betaproteobacteria</taxon>
        <taxon>Burkholderiales</taxon>
        <taxon>Oxalobacteraceae</taxon>
        <taxon>Telluria group</taxon>
        <taxon>Massilia</taxon>
    </lineage>
</organism>
<name>A0ABV7PM26_9BURK</name>
<reference evidence="2" key="1">
    <citation type="journal article" date="2019" name="Int. J. Syst. Evol. Microbiol.">
        <title>The Global Catalogue of Microorganisms (GCM) 10K type strain sequencing project: providing services to taxonomists for standard genome sequencing and annotation.</title>
        <authorList>
            <consortium name="The Broad Institute Genomics Platform"/>
            <consortium name="The Broad Institute Genome Sequencing Center for Infectious Disease"/>
            <person name="Wu L."/>
            <person name="Ma J."/>
        </authorList>
    </citation>
    <scope>NUCLEOTIDE SEQUENCE [LARGE SCALE GENOMIC DNA]</scope>
    <source>
        <strain evidence="2">CCM 7480</strain>
    </source>
</reference>
<evidence type="ECO:0008006" key="3">
    <source>
        <dbReference type="Google" id="ProtNLM"/>
    </source>
</evidence>